<sequence length="122" mass="13779">MHVIVLLAFLQCFAPLLHAHALGNYQSSGVHFHLDYDMLEHSAKPGKAELQTSQTELPAITMAQEFKKDAVLFIITDVVLPFRYPSQVLNYIHSRHSDLLHQPLYLFTSRLPPAQAPPYLSA</sequence>
<proteinExistence type="predicted"/>
<organism evidence="2 3">
    <name type="scientific">Sulfurirhabdus autotrophica</name>
    <dbReference type="NCBI Taxonomy" id="1706046"/>
    <lineage>
        <taxon>Bacteria</taxon>
        <taxon>Pseudomonadati</taxon>
        <taxon>Pseudomonadota</taxon>
        <taxon>Betaproteobacteria</taxon>
        <taxon>Nitrosomonadales</taxon>
        <taxon>Sulfuricellaceae</taxon>
        <taxon>Sulfurirhabdus</taxon>
    </lineage>
</organism>
<accession>A0A4R3Y1Q8</accession>
<evidence type="ECO:0000313" key="3">
    <source>
        <dbReference type="Proteomes" id="UP000295367"/>
    </source>
</evidence>
<dbReference type="AlphaFoldDB" id="A0A4R3Y1Q8"/>
<comment type="caution">
    <text evidence="2">The sequence shown here is derived from an EMBL/GenBank/DDBJ whole genome shotgun (WGS) entry which is preliminary data.</text>
</comment>
<feature type="chain" id="PRO_5021032576" evidence="1">
    <location>
        <begin position="20"/>
        <end position="122"/>
    </location>
</feature>
<evidence type="ECO:0000256" key="1">
    <source>
        <dbReference type="SAM" id="SignalP"/>
    </source>
</evidence>
<dbReference type="EMBL" id="SMCO01000009">
    <property type="protein sequence ID" value="TCV85382.1"/>
    <property type="molecule type" value="Genomic_DNA"/>
</dbReference>
<keyword evidence="1" id="KW-0732">Signal</keyword>
<evidence type="ECO:0000313" key="2">
    <source>
        <dbReference type="EMBL" id="TCV85382.1"/>
    </source>
</evidence>
<name>A0A4R3Y1Q8_9PROT</name>
<dbReference type="Proteomes" id="UP000295367">
    <property type="component" value="Unassembled WGS sequence"/>
</dbReference>
<gene>
    <name evidence="2" type="ORF">EDC63_10953</name>
</gene>
<feature type="signal peptide" evidence="1">
    <location>
        <begin position="1"/>
        <end position="19"/>
    </location>
</feature>
<protein>
    <submittedName>
        <fullName evidence="2">Uncharacterized protein</fullName>
    </submittedName>
</protein>
<keyword evidence="3" id="KW-1185">Reference proteome</keyword>
<dbReference type="RefSeq" id="WP_124946753.1">
    <property type="nucleotide sequence ID" value="NZ_SMCO01000009.1"/>
</dbReference>
<reference evidence="2 3" key="1">
    <citation type="submission" date="2019-03" db="EMBL/GenBank/DDBJ databases">
        <title>Genomic Encyclopedia of Type Strains, Phase IV (KMG-IV): sequencing the most valuable type-strain genomes for metagenomic binning, comparative biology and taxonomic classification.</title>
        <authorList>
            <person name="Goeker M."/>
        </authorList>
    </citation>
    <scope>NUCLEOTIDE SEQUENCE [LARGE SCALE GENOMIC DNA]</scope>
    <source>
        <strain evidence="2 3">DSM 100309</strain>
    </source>
</reference>